<evidence type="ECO:0000313" key="9">
    <source>
        <dbReference type="Proteomes" id="UP001586593"/>
    </source>
</evidence>
<feature type="transmembrane region" description="Helical" evidence="6">
    <location>
        <begin position="391"/>
        <end position="411"/>
    </location>
</feature>
<comment type="similarity">
    <text evidence="2 6">Belongs to the CTL (choline transporter-like) family.</text>
</comment>
<evidence type="ECO:0000256" key="5">
    <source>
        <dbReference type="ARBA" id="ARBA00023136"/>
    </source>
</evidence>
<evidence type="ECO:0000256" key="6">
    <source>
        <dbReference type="RuleBase" id="RU368066"/>
    </source>
</evidence>
<feature type="transmembrane region" description="Helical" evidence="6">
    <location>
        <begin position="573"/>
        <end position="596"/>
    </location>
</feature>
<feature type="transmembrane region" description="Helical" evidence="6">
    <location>
        <begin position="541"/>
        <end position="561"/>
    </location>
</feature>
<dbReference type="PANTHER" id="PTHR12385:SF88">
    <property type="entry name" value="CHOLINE TRANSPORTER-LIKE PROTEIN CTL1"/>
    <property type="match status" value="1"/>
</dbReference>
<feature type="transmembrane region" description="Helical" evidence="6">
    <location>
        <begin position="325"/>
        <end position="347"/>
    </location>
</feature>
<dbReference type="EMBL" id="JAZHXJ010000009">
    <property type="protein sequence ID" value="KAL1883063.1"/>
    <property type="molecule type" value="Genomic_DNA"/>
</dbReference>
<evidence type="ECO:0000256" key="7">
    <source>
        <dbReference type="SAM" id="MobiDB-lite"/>
    </source>
</evidence>
<organism evidence="8 9">
    <name type="scientific">Phialemonium thermophilum</name>
    <dbReference type="NCBI Taxonomy" id="223376"/>
    <lineage>
        <taxon>Eukaryota</taxon>
        <taxon>Fungi</taxon>
        <taxon>Dikarya</taxon>
        <taxon>Ascomycota</taxon>
        <taxon>Pezizomycotina</taxon>
        <taxon>Sordariomycetes</taxon>
        <taxon>Sordariomycetidae</taxon>
        <taxon>Cephalothecales</taxon>
        <taxon>Cephalothecaceae</taxon>
        <taxon>Phialemonium</taxon>
    </lineage>
</organism>
<keyword evidence="3 6" id="KW-0812">Transmembrane</keyword>
<feature type="region of interest" description="Disordered" evidence="7">
    <location>
        <begin position="114"/>
        <end position="208"/>
    </location>
</feature>
<name>A0ABR3Y5H4_9PEZI</name>
<evidence type="ECO:0000256" key="1">
    <source>
        <dbReference type="ARBA" id="ARBA00004141"/>
    </source>
</evidence>
<feature type="transmembrane region" description="Helical" evidence="6">
    <location>
        <begin position="646"/>
        <end position="666"/>
    </location>
</feature>
<dbReference type="PANTHER" id="PTHR12385">
    <property type="entry name" value="CHOLINE TRANSPORTER-LIKE (SLC FAMILY 44)"/>
    <property type="match status" value="1"/>
</dbReference>
<keyword evidence="4 6" id="KW-1133">Transmembrane helix</keyword>
<comment type="caution">
    <text evidence="8">The sequence shown here is derived from an EMBL/GenBank/DDBJ whole genome shotgun (WGS) entry which is preliminary data.</text>
</comment>
<protein>
    <recommendedName>
        <fullName evidence="6">Protein PNS1</fullName>
    </recommendedName>
</protein>
<feature type="transmembrane region" description="Helical" evidence="6">
    <location>
        <begin position="282"/>
        <end position="305"/>
    </location>
</feature>
<feature type="compositionally biased region" description="Polar residues" evidence="7">
    <location>
        <begin position="151"/>
        <end position="162"/>
    </location>
</feature>
<feature type="transmembrane region" description="Helical" evidence="6">
    <location>
        <begin position="431"/>
        <end position="455"/>
    </location>
</feature>
<accession>A0ABR3Y5H4</accession>
<feature type="transmembrane region" description="Helical" evidence="6">
    <location>
        <begin position="354"/>
        <end position="375"/>
    </location>
</feature>
<feature type="transmembrane region" description="Helical" evidence="6">
    <location>
        <begin position="475"/>
        <end position="494"/>
    </location>
</feature>
<proteinExistence type="inferred from homology"/>
<sequence>MFSEYASRFLAQSQSRLSTFSQTENDRLLQQATERQSRTSRLGGRAYFGRGFGSVNPYQPSGSRFGTLLGSRYASHDAPLFQTAIEHEEDEEERDREAADLYALQRSRRVLAASRLDESTETENDGSQGSVDADSQEAERHSRSRSRGKGIQSSWNGTQSLYRQWPDKDSVTGSKRLTRDTPGGSSESGGDRMVDIGLDSHIDDRDPPEDLTVETLADSTPPAFQEFRATSIPSRLALQRKQTLVSESGAAFPPPDSVDTNLGLALTSPTPSDAEIFRHDAFFAWIYLIAIASMLATFVLVFLHTSTPSGKKPWGDTIYTTLTSSFHLLAVDTLVAIVVSLVWLACLRSFVRHLVIVVLVAVPIILFSFSLYPFISSFDGPGGGRGIQDRVMRWAAVVPGIAGGVWIYLVWNGRMAITRAVDILDFSSRILNANSTLILVGMVCLGLIVLWTWVWLAMFTRVFLGGHFAPALSRFVISASTWWLGVYFVLMYVWTLSIISGVQRATTAATVSQWYFHRNIVPAPSSSEVVSAALNHSVTTIFGSICLSTLLALAIRLPLLVFPRRLANLLGAFAYSFVPTPIAAITNPLTLTYAAIHSQTLAMSARGLSTMDFLTPQAPTTTLTPRAFSSRRGAYAPLLPYRLAKLILHASRFIMATALGFAGWVITARQLQIRLPDGPGARGSAYAYVVGLIASFIGWGILGAMEGILSGILDAVVVCYGSEKRMLNAGAGYCMEAANLFEDRRNGLGEEEIY</sequence>
<feature type="compositionally biased region" description="Basic and acidic residues" evidence="7">
    <location>
        <begin position="189"/>
        <end position="205"/>
    </location>
</feature>
<gene>
    <name evidence="8" type="ORF">VTK73DRAFT_9989</name>
</gene>
<evidence type="ECO:0000256" key="4">
    <source>
        <dbReference type="ARBA" id="ARBA00022989"/>
    </source>
</evidence>
<dbReference type="InterPro" id="IPR007603">
    <property type="entry name" value="Choline_transptr-like"/>
</dbReference>
<feature type="transmembrane region" description="Helical" evidence="6">
    <location>
        <begin position="686"/>
        <end position="705"/>
    </location>
</feature>
<dbReference type="Proteomes" id="UP001586593">
    <property type="component" value="Unassembled WGS sequence"/>
</dbReference>
<reference evidence="8 9" key="1">
    <citation type="journal article" date="2024" name="Commun. Biol.">
        <title>Comparative genomic analysis of thermophilic fungi reveals convergent evolutionary adaptations and gene losses.</title>
        <authorList>
            <person name="Steindorff A.S."/>
            <person name="Aguilar-Pontes M.V."/>
            <person name="Robinson A.J."/>
            <person name="Andreopoulos B."/>
            <person name="LaButti K."/>
            <person name="Kuo A."/>
            <person name="Mondo S."/>
            <person name="Riley R."/>
            <person name="Otillar R."/>
            <person name="Haridas S."/>
            <person name="Lipzen A."/>
            <person name="Grimwood J."/>
            <person name="Schmutz J."/>
            <person name="Clum A."/>
            <person name="Reid I.D."/>
            <person name="Moisan M.C."/>
            <person name="Butler G."/>
            <person name="Nguyen T.T.M."/>
            <person name="Dewar K."/>
            <person name="Conant G."/>
            <person name="Drula E."/>
            <person name="Henrissat B."/>
            <person name="Hansel C."/>
            <person name="Singer S."/>
            <person name="Hutchinson M.I."/>
            <person name="de Vries R.P."/>
            <person name="Natvig D.O."/>
            <person name="Powell A.J."/>
            <person name="Tsang A."/>
            <person name="Grigoriev I.V."/>
        </authorList>
    </citation>
    <scope>NUCLEOTIDE SEQUENCE [LARGE SCALE GENOMIC DNA]</scope>
    <source>
        <strain evidence="8 9">ATCC 24622</strain>
    </source>
</reference>
<comment type="function">
    <text evidence="6">Probably involved in transport through the plasma membrane.</text>
</comment>
<evidence type="ECO:0000256" key="2">
    <source>
        <dbReference type="ARBA" id="ARBA00007168"/>
    </source>
</evidence>
<evidence type="ECO:0000313" key="8">
    <source>
        <dbReference type="EMBL" id="KAL1883063.1"/>
    </source>
</evidence>
<evidence type="ECO:0000256" key="3">
    <source>
        <dbReference type="ARBA" id="ARBA00022692"/>
    </source>
</evidence>
<keyword evidence="5 6" id="KW-0472">Membrane</keyword>
<keyword evidence="9" id="KW-1185">Reference proteome</keyword>
<dbReference type="Pfam" id="PF04515">
    <property type="entry name" value="Choline_transpo"/>
    <property type="match status" value="1"/>
</dbReference>
<comment type="subcellular location">
    <subcellularLocation>
        <location evidence="6">Cell membrane</location>
        <topology evidence="6">Multi-pass membrane protein</topology>
    </subcellularLocation>
    <subcellularLocation>
        <location evidence="1">Membrane</location>
        <topology evidence="1">Multi-pass membrane protein</topology>
    </subcellularLocation>
</comment>